<keyword evidence="2" id="KW-1185">Reference proteome</keyword>
<reference evidence="1 2" key="1">
    <citation type="journal article" date="2022" name="Hortic Res">
        <title>A haplotype resolved chromosomal level avocado genome allows analysis of novel avocado genes.</title>
        <authorList>
            <person name="Nath O."/>
            <person name="Fletcher S.J."/>
            <person name="Hayward A."/>
            <person name="Shaw L.M."/>
            <person name="Masouleh A.K."/>
            <person name="Furtado A."/>
            <person name="Henry R.J."/>
            <person name="Mitter N."/>
        </authorList>
    </citation>
    <scope>NUCLEOTIDE SEQUENCE [LARGE SCALE GENOMIC DNA]</scope>
    <source>
        <strain evidence="2">cv. Hass</strain>
    </source>
</reference>
<accession>A0ACC2MI13</accession>
<comment type="caution">
    <text evidence="1">The sequence shown here is derived from an EMBL/GenBank/DDBJ whole genome shotgun (WGS) entry which is preliminary data.</text>
</comment>
<protein>
    <submittedName>
        <fullName evidence="1">Uncharacterized protein</fullName>
    </submittedName>
</protein>
<name>A0ACC2MI13_PERAE</name>
<dbReference type="EMBL" id="CM056810">
    <property type="protein sequence ID" value="KAJ8644777.1"/>
    <property type="molecule type" value="Genomic_DNA"/>
</dbReference>
<dbReference type="Proteomes" id="UP001234297">
    <property type="component" value="Chromosome 2"/>
</dbReference>
<organism evidence="1 2">
    <name type="scientific">Persea americana</name>
    <name type="common">Avocado</name>
    <dbReference type="NCBI Taxonomy" id="3435"/>
    <lineage>
        <taxon>Eukaryota</taxon>
        <taxon>Viridiplantae</taxon>
        <taxon>Streptophyta</taxon>
        <taxon>Embryophyta</taxon>
        <taxon>Tracheophyta</taxon>
        <taxon>Spermatophyta</taxon>
        <taxon>Magnoliopsida</taxon>
        <taxon>Magnoliidae</taxon>
        <taxon>Laurales</taxon>
        <taxon>Lauraceae</taxon>
        <taxon>Persea</taxon>
    </lineage>
</organism>
<sequence length="154" mass="17504">MKSRSRDLAPAAVKTIAATSHLISDRNSEENRWPPDRRSTEERRREKRGKAAVSLEMAAGILQMTAGNPRAATESGNVDPYGRREVERFDLCCEIERERQRGMKKREGLSELSYLPLRVFEIQLEYSDGRIGLVLRSDGCGKVENCTGRIHRGW</sequence>
<proteinExistence type="predicted"/>
<gene>
    <name evidence="1" type="ORF">MRB53_006525</name>
</gene>
<evidence type="ECO:0000313" key="1">
    <source>
        <dbReference type="EMBL" id="KAJ8644777.1"/>
    </source>
</evidence>
<evidence type="ECO:0000313" key="2">
    <source>
        <dbReference type="Proteomes" id="UP001234297"/>
    </source>
</evidence>